<dbReference type="PRINTS" id="PR01161">
    <property type="entry name" value="TUBULIN"/>
</dbReference>
<keyword evidence="9 14" id="KW-0342">GTP-binding</keyword>
<evidence type="ECO:0000259" key="15">
    <source>
        <dbReference type="SMART" id="SM00864"/>
    </source>
</evidence>
<dbReference type="GO" id="GO:0005814">
    <property type="term" value="C:centriole"/>
    <property type="evidence" value="ECO:0007669"/>
    <property type="project" value="UniProtKB-SubCell"/>
</dbReference>
<dbReference type="PROSITE" id="PS00227">
    <property type="entry name" value="TUBULIN"/>
    <property type="match status" value="1"/>
</dbReference>
<dbReference type="GO" id="GO:0005200">
    <property type="term" value="F:structural constituent of cytoskeleton"/>
    <property type="evidence" value="ECO:0007669"/>
    <property type="project" value="InterPro"/>
</dbReference>
<dbReference type="SUPFAM" id="SSF52490">
    <property type="entry name" value="Tubulin nucleotide-binding domain-like"/>
    <property type="match status" value="1"/>
</dbReference>
<dbReference type="InterPro" id="IPR017975">
    <property type="entry name" value="Tubulin_CS"/>
</dbReference>
<comment type="caution">
    <text evidence="16">The sequence shown here is derived from an EMBL/GenBank/DDBJ whole genome shotgun (WGS) entry which is preliminary data.</text>
</comment>
<keyword evidence="10" id="KW-0539">Nucleus</keyword>
<dbReference type="InterPro" id="IPR036525">
    <property type="entry name" value="Tubulin/FtsZ_GTPase_sf"/>
</dbReference>
<evidence type="ECO:0000256" key="11">
    <source>
        <dbReference type="ARBA" id="ARBA00023273"/>
    </source>
</evidence>
<dbReference type="PRINTS" id="PR01224">
    <property type="entry name" value="DELTATUBULIN"/>
</dbReference>
<dbReference type="EMBL" id="CAJNOG010001109">
    <property type="protein sequence ID" value="CAF1409714.1"/>
    <property type="molecule type" value="Genomic_DNA"/>
</dbReference>
<name>A0A815LWL5_9BILA</name>
<dbReference type="InterPro" id="IPR002967">
    <property type="entry name" value="Delta_tubulin"/>
</dbReference>
<dbReference type="Pfam" id="PF00091">
    <property type="entry name" value="Tubulin"/>
    <property type="match status" value="1"/>
</dbReference>
<dbReference type="AlphaFoldDB" id="A0A815LWL5"/>
<dbReference type="Proteomes" id="UP000663845">
    <property type="component" value="Unassembled WGS sequence"/>
</dbReference>
<evidence type="ECO:0000256" key="7">
    <source>
        <dbReference type="ARBA" id="ARBA00022741"/>
    </source>
</evidence>
<evidence type="ECO:0000256" key="10">
    <source>
        <dbReference type="ARBA" id="ARBA00023242"/>
    </source>
</evidence>
<evidence type="ECO:0000313" key="17">
    <source>
        <dbReference type="Proteomes" id="UP000663845"/>
    </source>
</evidence>
<dbReference type="PANTHER" id="PTHR11588">
    <property type="entry name" value="TUBULIN"/>
    <property type="match status" value="1"/>
</dbReference>
<protein>
    <recommendedName>
        <fullName evidence="5">Tubulin delta chain</fullName>
    </recommendedName>
    <alternativeName>
        <fullName evidence="12">Delta-tubulin</fullName>
    </alternativeName>
</protein>
<proteinExistence type="inferred from homology"/>
<evidence type="ECO:0000256" key="1">
    <source>
        <dbReference type="ARBA" id="ARBA00004114"/>
    </source>
</evidence>
<comment type="function">
    <text evidence="13">Acts as a positive regulator of hedgehog signaling and regulates ciliary function.</text>
</comment>
<keyword evidence="8" id="KW-0970">Cilium biogenesis/degradation</keyword>
<accession>A0A815LWL5</accession>
<keyword evidence="6 14" id="KW-0493">Microtubule</keyword>
<evidence type="ECO:0000256" key="13">
    <source>
        <dbReference type="ARBA" id="ARBA00046149"/>
    </source>
</evidence>
<reference evidence="16" key="1">
    <citation type="submission" date="2021-02" db="EMBL/GenBank/DDBJ databases">
        <authorList>
            <person name="Nowell W R."/>
        </authorList>
    </citation>
    <scope>NUCLEOTIDE SEQUENCE</scope>
</reference>
<dbReference type="GO" id="GO:0005929">
    <property type="term" value="C:cilium"/>
    <property type="evidence" value="ECO:0007669"/>
    <property type="project" value="UniProtKB-SubCell"/>
</dbReference>
<dbReference type="InterPro" id="IPR003008">
    <property type="entry name" value="Tubulin_FtsZ_GTPase"/>
</dbReference>
<dbReference type="GO" id="GO:0005874">
    <property type="term" value="C:microtubule"/>
    <property type="evidence" value="ECO:0007669"/>
    <property type="project" value="UniProtKB-KW"/>
</dbReference>
<evidence type="ECO:0000256" key="4">
    <source>
        <dbReference type="ARBA" id="ARBA00009636"/>
    </source>
</evidence>
<evidence type="ECO:0000256" key="6">
    <source>
        <dbReference type="ARBA" id="ARBA00022701"/>
    </source>
</evidence>
<comment type="similarity">
    <text evidence="4 14">Belongs to the tubulin family.</text>
</comment>
<evidence type="ECO:0000256" key="9">
    <source>
        <dbReference type="ARBA" id="ARBA00023134"/>
    </source>
</evidence>
<evidence type="ECO:0000256" key="2">
    <source>
        <dbReference type="ARBA" id="ARBA00004123"/>
    </source>
</evidence>
<evidence type="ECO:0000256" key="3">
    <source>
        <dbReference type="ARBA" id="ARBA00004138"/>
    </source>
</evidence>
<dbReference type="GO" id="GO:0005525">
    <property type="term" value="F:GTP binding"/>
    <property type="evidence" value="ECO:0007669"/>
    <property type="project" value="UniProtKB-UniRule"/>
</dbReference>
<comment type="subcellular location">
    <subcellularLocation>
        <location evidence="3">Cell projection</location>
        <location evidence="3">Cilium</location>
    </subcellularLocation>
    <subcellularLocation>
        <location evidence="1">Cytoplasm</location>
        <location evidence="1">Cytoskeleton</location>
        <location evidence="1">Microtubule organizing center</location>
        <location evidence="1">Centrosome</location>
        <location evidence="1">Centriole</location>
    </subcellularLocation>
    <subcellularLocation>
        <location evidence="2">Nucleus</location>
    </subcellularLocation>
</comment>
<evidence type="ECO:0000256" key="8">
    <source>
        <dbReference type="ARBA" id="ARBA00022794"/>
    </source>
</evidence>
<dbReference type="GO" id="GO:0005634">
    <property type="term" value="C:nucleus"/>
    <property type="evidence" value="ECO:0007669"/>
    <property type="project" value="UniProtKB-SubCell"/>
</dbReference>
<dbReference type="GO" id="GO:0030030">
    <property type="term" value="P:cell projection organization"/>
    <property type="evidence" value="ECO:0007669"/>
    <property type="project" value="UniProtKB-KW"/>
</dbReference>
<organism evidence="16 17">
    <name type="scientific">Adineta steineri</name>
    <dbReference type="NCBI Taxonomy" id="433720"/>
    <lineage>
        <taxon>Eukaryota</taxon>
        <taxon>Metazoa</taxon>
        <taxon>Spiralia</taxon>
        <taxon>Gnathifera</taxon>
        <taxon>Rotifera</taxon>
        <taxon>Eurotatoria</taxon>
        <taxon>Bdelloidea</taxon>
        <taxon>Adinetida</taxon>
        <taxon>Adinetidae</taxon>
        <taxon>Adineta</taxon>
    </lineage>
</organism>
<keyword evidence="11" id="KW-0966">Cell projection</keyword>
<keyword evidence="7 14" id="KW-0547">Nucleotide-binding</keyword>
<evidence type="ECO:0000256" key="5">
    <source>
        <dbReference type="ARBA" id="ARBA00014184"/>
    </source>
</evidence>
<dbReference type="GO" id="GO:0007017">
    <property type="term" value="P:microtubule-based process"/>
    <property type="evidence" value="ECO:0007669"/>
    <property type="project" value="InterPro"/>
</dbReference>
<dbReference type="InterPro" id="IPR000217">
    <property type="entry name" value="Tubulin"/>
</dbReference>
<evidence type="ECO:0000256" key="14">
    <source>
        <dbReference type="RuleBase" id="RU000352"/>
    </source>
</evidence>
<sequence length="205" mass="22964">MSCIVLQLGQCGNQVGQRLFDTLIEDNLTHPNQTKLTVTNRSSIDDYIRDSLDKFFIQHENKLTARALAIDTELKVIEQLMDDKAQSKRHWHYEKKCVIEGRLGSGNNWACGYRNGSIAEEKILNSLRWQLEQADRVDTILPILSLAGGTGSGLGAYAVEIVRDELPRSFLLTTIIVPYTSGEVVVQNYNSLLTLSHLYHSADAS</sequence>
<feature type="domain" description="Tubulin/FtsZ GTPase" evidence="15">
    <location>
        <begin position="52"/>
        <end position="205"/>
    </location>
</feature>
<evidence type="ECO:0000313" key="16">
    <source>
        <dbReference type="EMBL" id="CAF1409714.1"/>
    </source>
</evidence>
<evidence type="ECO:0000256" key="12">
    <source>
        <dbReference type="ARBA" id="ARBA00030594"/>
    </source>
</evidence>
<dbReference type="SMART" id="SM00864">
    <property type="entry name" value="Tubulin"/>
    <property type="match status" value="1"/>
</dbReference>
<gene>
    <name evidence="16" type="ORF">JYZ213_LOCUS38300</name>
</gene>
<dbReference type="Gene3D" id="3.40.50.1440">
    <property type="entry name" value="Tubulin/FtsZ, GTPase domain"/>
    <property type="match status" value="1"/>
</dbReference>